<protein>
    <recommendedName>
        <fullName evidence="3">Thyrotropin-releasing hormone receptor</fullName>
    </recommendedName>
    <alternativeName>
        <fullName evidence="7">Thyroliberin receptor</fullName>
    </alternativeName>
</protein>
<comment type="similarity">
    <text evidence="8">Belongs to the G-protein coupled receptor 1 family.</text>
</comment>
<dbReference type="InterPro" id="IPR000276">
    <property type="entry name" value="GPCR_Rhodpsn"/>
</dbReference>
<dbReference type="GO" id="GO:0016020">
    <property type="term" value="C:membrane"/>
    <property type="evidence" value="ECO:0007669"/>
    <property type="project" value="UniProtKB-SubCell"/>
</dbReference>
<evidence type="ECO:0000256" key="1">
    <source>
        <dbReference type="ARBA" id="ARBA00004100"/>
    </source>
</evidence>
<evidence type="ECO:0000256" key="6">
    <source>
        <dbReference type="ARBA" id="ARBA00023136"/>
    </source>
</evidence>
<dbReference type="InterPro" id="IPR002120">
    <property type="entry name" value="TRH_rcpt_1"/>
</dbReference>
<reference evidence="12" key="1">
    <citation type="journal article" date="2023" name="G3 (Bethesda)">
        <title>A reference genome for the long-term kleptoplast-retaining sea slug Elysia crispata morphotype clarki.</title>
        <authorList>
            <person name="Eastman K.E."/>
            <person name="Pendleton A.L."/>
            <person name="Shaikh M.A."/>
            <person name="Suttiyut T."/>
            <person name="Ogas R."/>
            <person name="Tomko P."/>
            <person name="Gavelis G."/>
            <person name="Widhalm J.R."/>
            <person name="Wisecaver J.H."/>
        </authorList>
    </citation>
    <scope>NUCLEOTIDE SEQUENCE</scope>
    <source>
        <strain evidence="12">ECLA1</strain>
    </source>
</reference>
<feature type="domain" description="G-protein coupled receptors family 1 profile" evidence="11">
    <location>
        <begin position="83"/>
        <end position="351"/>
    </location>
</feature>
<feature type="compositionally biased region" description="Low complexity" evidence="9">
    <location>
        <begin position="429"/>
        <end position="446"/>
    </location>
</feature>
<feature type="region of interest" description="Disordered" evidence="9">
    <location>
        <begin position="428"/>
        <end position="519"/>
    </location>
</feature>
<comment type="caution">
    <text evidence="12">The sequence shown here is derived from an EMBL/GenBank/DDBJ whole genome shotgun (WGS) entry which is preliminary data.</text>
</comment>
<feature type="compositionally biased region" description="Low complexity" evidence="9">
    <location>
        <begin position="466"/>
        <end position="486"/>
    </location>
</feature>
<evidence type="ECO:0000256" key="2">
    <source>
        <dbReference type="ARBA" id="ARBA00004370"/>
    </source>
</evidence>
<proteinExistence type="inferred from homology"/>
<keyword evidence="13" id="KW-1185">Reference proteome</keyword>
<sequence length="559" mass="63743">MDSEVNLTLALQGATPTSPSLIMQCVSKMDYLNTSYSNSSTSSIPPCASTENESARISVYYSFLFRAVAVALSAVIFLFGTVGNTLVILVITRTRSMHTPTNCYLLSVAVADSLVLLSGTLPAIPEPFFRIEDWPYGRALCSVLIFLQYLGVDCSALSIAAFTVERYIAICHPMRAQTMCTVSRAKHIIAGLWIFTIIYCAPWLGLTEIVEYQMQDGPPLRRCQFRFARSSYLVLYMIDLILFYVIPLVVATVLYLLIGRILYMSRNIRRNDAQLVVRSSLQEAPHRRGDSRIQVIRMLVVVVAAFATLWMPYRVMVFYNSFAKDKIMDLWFLLFARTMIYLNCAINPVLYNIMSLKFKRAFRNYLSCCPLYRKKSIQSTHYSEIPTDVMATRRINSSQHHQQNMQQQQQHNYCPHFRTCKLNSNSSMKQFKQQYQQQQKYQQNQFHAKAHRTGSNSSMRHTRIEQQLQQQQQEQYQQQPSRQWQQLLSDGPSVQHKPGEEPCGNGNIIANGNDKNGLNKIPMSEQVRPVTEGSSRGFHSVENPISAFANSRGALISPD</sequence>
<dbReference type="EMBL" id="JAWDGP010006980">
    <property type="protein sequence ID" value="KAK3732054.1"/>
    <property type="molecule type" value="Genomic_DNA"/>
</dbReference>
<dbReference type="PRINTS" id="PR01846">
    <property type="entry name" value="TRHRFAMILY"/>
</dbReference>
<dbReference type="PRINTS" id="PR00237">
    <property type="entry name" value="GPCRRHODOPSN"/>
</dbReference>
<feature type="transmembrane region" description="Helical" evidence="10">
    <location>
        <begin position="331"/>
        <end position="353"/>
    </location>
</feature>
<dbReference type="PRINTS" id="PR00751">
    <property type="entry name" value="THYROLIBRINR"/>
</dbReference>
<evidence type="ECO:0000313" key="13">
    <source>
        <dbReference type="Proteomes" id="UP001283361"/>
    </source>
</evidence>
<evidence type="ECO:0000256" key="7">
    <source>
        <dbReference type="ARBA" id="ARBA00032251"/>
    </source>
</evidence>
<comment type="function">
    <text evidence="1">Receptor for thyrotropin-releasing hormone (TRH). Upon ligand binding, this G-protein-coupled receptor triggers activation of the phosphatidylinositol (IP3)-calcium-protein kinase C (PKC) pathway.</text>
</comment>
<name>A0AAE0Y4S6_9GAST</name>
<feature type="transmembrane region" description="Helical" evidence="10">
    <location>
        <begin position="241"/>
        <end position="263"/>
    </location>
</feature>
<keyword evidence="8" id="KW-0297">G-protein coupled receptor</keyword>
<feature type="transmembrane region" description="Helical" evidence="10">
    <location>
        <begin position="295"/>
        <end position="311"/>
    </location>
</feature>
<gene>
    <name evidence="12" type="ORF">RRG08_026441</name>
</gene>
<keyword evidence="6 10" id="KW-0472">Membrane</keyword>
<feature type="transmembrane region" description="Helical" evidence="10">
    <location>
        <begin position="63"/>
        <end position="91"/>
    </location>
</feature>
<feature type="transmembrane region" description="Helical" evidence="10">
    <location>
        <begin position="103"/>
        <end position="124"/>
    </location>
</feature>
<dbReference type="Proteomes" id="UP001283361">
    <property type="component" value="Unassembled WGS sequence"/>
</dbReference>
<dbReference type="PROSITE" id="PS50262">
    <property type="entry name" value="G_PROTEIN_RECEP_F1_2"/>
    <property type="match status" value="1"/>
</dbReference>
<keyword evidence="4 8" id="KW-0812">Transmembrane</keyword>
<evidence type="ECO:0000313" key="12">
    <source>
        <dbReference type="EMBL" id="KAK3732054.1"/>
    </source>
</evidence>
<evidence type="ECO:0000256" key="4">
    <source>
        <dbReference type="ARBA" id="ARBA00022692"/>
    </source>
</evidence>
<keyword evidence="8" id="KW-0675">Receptor</keyword>
<comment type="subcellular location">
    <subcellularLocation>
        <location evidence="2">Membrane</location>
    </subcellularLocation>
</comment>
<evidence type="ECO:0000256" key="9">
    <source>
        <dbReference type="SAM" id="MobiDB-lite"/>
    </source>
</evidence>
<evidence type="ECO:0000256" key="5">
    <source>
        <dbReference type="ARBA" id="ARBA00022989"/>
    </source>
</evidence>
<accession>A0AAE0Y4S6</accession>
<feature type="transmembrane region" description="Helical" evidence="10">
    <location>
        <begin position="136"/>
        <end position="164"/>
    </location>
</feature>
<dbReference type="InterPro" id="IPR017452">
    <property type="entry name" value="GPCR_Rhodpsn_7TM"/>
</dbReference>
<keyword evidence="5 10" id="KW-1133">Transmembrane helix</keyword>
<dbReference type="SUPFAM" id="SSF81321">
    <property type="entry name" value="Family A G protein-coupled receptor-like"/>
    <property type="match status" value="1"/>
</dbReference>
<dbReference type="PROSITE" id="PS00237">
    <property type="entry name" value="G_PROTEIN_RECEP_F1_1"/>
    <property type="match status" value="1"/>
</dbReference>
<dbReference type="Gene3D" id="1.20.1070.10">
    <property type="entry name" value="Rhodopsin 7-helix transmembrane proteins"/>
    <property type="match status" value="1"/>
</dbReference>
<keyword evidence="8" id="KW-0807">Transducer</keyword>
<feature type="transmembrane region" description="Helical" evidence="10">
    <location>
        <begin position="185"/>
        <end position="204"/>
    </location>
</feature>
<evidence type="ECO:0000256" key="10">
    <source>
        <dbReference type="SAM" id="Phobius"/>
    </source>
</evidence>
<dbReference type="PANTHER" id="PTHR46061">
    <property type="entry name" value="THYROTROPIN-RELEASING HORMONE RECEPTOR"/>
    <property type="match status" value="1"/>
</dbReference>
<evidence type="ECO:0000256" key="3">
    <source>
        <dbReference type="ARBA" id="ARBA00018873"/>
    </source>
</evidence>
<dbReference type="CDD" id="cd14995">
    <property type="entry name" value="7tmA_TRH-R"/>
    <property type="match status" value="1"/>
</dbReference>
<dbReference type="SMART" id="SM01381">
    <property type="entry name" value="7TM_GPCR_Srsx"/>
    <property type="match status" value="1"/>
</dbReference>
<dbReference type="Pfam" id="PF00001">
    <property type="entry name" value="7tm_1"/>
    <property type="match status" value="1"/>
</dbReference>
<dbReference type="PANTHER" id="PTHR46061:SF3">
    <property type="entry name" value="THYROTROPIN-RELEASING HORMONE RECEPTOR"/>
    <property type="match status" value="1"/>
</dbReference>
<evidence type="ECO:0000259" key="11">
    <source>
        <dbReference type="PROSITE" id="PS50262"/>
    </source>
</evidence>
<organism evidence="12 13">
    <name type="scientific">Elysia crispata</name>
    <name type="common">lettuce slug</name>
    <dbReference type="NCBI Taxonomy" id="231223"/>
    <lineage>
        <taxon>Eukaryota</taxon>
        <taxon>Metazoa</taxon>
        <taxon>Spiralia</taxon>
        <taxon>Lophotrochozoa</taxon>
        <taxon>Mollusca</taxon>
        <taxon>Gastropoda</taxon>
        <taxon>Heterobranchia</taxon>
        <taxon>Euthyneura</taxon>
        <taxon>Panpulmonata</taxon>
        <taxon>Sacoglossa</taxon>
        <taxon>Placobranchoidea</taxon>
        <taxon>Plakobranchidae</taxon>
        <taxon>Elysia</taxon>
    </lineage>
</organism>
<dbReference type="AlphaFoldDB" id="A0AAE0Y4S6"/>
<evidence type="ECO:0000256" key="8">
    <source>
        <dbReference type="RuleBase" id="RU000688"/>
    </source>
</evidence>
<dbReference type="GO" id="GO:0004997">
    <property type="term" value="F:thyrotropin-releasing hormone receptor activity"/>
    <property type="evidence" value="ECO:0007669"/>
    <property type="project" value="InterPro"/>
</dbReference>